<organism evidence="1 2">
    <name type="scientific">Orenia marismortui</name>
    <dbReference type="NCBI Taxonomy" id="46469"/>
    <lineage>
        <taxon>Bacteria</taxon>
        <taxon>Bacillati</taxon>
        <taxon>Bacillota</taxon>
        <taxon>Clostridia</taxon>
        <taxon>Halanaerobiales</taxon>
        <taxon>Halobacteroidaceae</taxon>
        <taxon>Orenia</taxon>
    </lineage>
</organism>
<dbReference type="RefSeq" id="WP_134116689.1">
    <property type="nucleotide sequence ID" value="NZ_SOEG01000013.1"/>
</dbReference>
<comment type="caution">
    <text evidence="1">The sequence shown here is derived from an EMBL/GenBank/DDBJ whole genome shotgun (WGS) entry which is preliminary data.</text>
</comment>
<accession>A0A4R8H7D1</accession>
<sequence>MWVKRRISSYRFSKINNYADALEKTVNILKKKFGDNKVFLSEENDKSGKKHIFIKANLKKEESNKFNTIYEDITTMFFAGKSNQKFDF</sequence>
<dbReference type="STRING" id="926561.GCA_000379025_01565"/>
<reference evidence="1 2" key="1">
    <citation type="submission" date="2019-03" db="EMBL/GenBank/DDBJ databases">
        <title>Subsurface microbial communities from deep shales in Ohio and West Virginia, USA.</title>
        <authorList>
            <person name="Wrighton K."/>
        </authorList>
    </citation>
    <scope>NUCLEOTIDE SEQUENCE [LARGE SCALE GENOMIC DNA]</scope>
    <source>
        <strain evidence="1 2">MSL 6dP</strain>
    </source>
</reference>
<protein>
    <submittedName>
        <fullName evidence="1">Uncharacterized protein</fullName>
    </submittedName>
</protein>
<gene>
    <name evidence="1" type="ORF">C7959_11310</name>
</gene>
<name>A0A4R8H7D1_9FIRM</name>
<dbReference type="AlphaFoldDB" id="A0A4R8H7D1"/>
<proteinExistence type="predicted"/>
<dbReference type="EMBL" id="SOEG01000013">
    <property type="protein sequence ID" value="TDX51365.1"/>
    <property type="molecule type" value="Genomic_DNA"/>
</dbReference>
<dbReference type="Proteomes" id="UP000295832">
    <property type="component" value="Unassembled WGS sequence"/>
</dbReference>
<evidence type="ECO:0000313" key="1">
    <source>
        <dbReference type="EMBL" id="TDX51365.1"/>
    </source>
</evidence>
<keyword evidence="2" id="KW-1185">Reference proteome</keyword>
<evidence type="ECO:0000313" key="2">
    <source>
        <dbReference type="Proteomes" id="UP000295832"/>
    </source>
</evidence>